<dbReference type="Pfam" id="PF01869">
    <property type="entry name" value="BcrAD_BadFG"/>
    <property type="match status" value="1"/>
</dbReference>
<comment type="caution">
    <text evidence="2">The sequence shown here is derived from an EMBL/GenBank/DDBJ whole genome shotgun (WGS) entry which is preliminary data.</text>
</comment>
<proteinExistence type="predicted"/>
<dbReference type="PANTHER" id="PTHR43190">
    <property type="entry name" value="N-ACETYL-D-GLUCOSAMINE KINASE"/>
    <property type="match status" value="1"/>
</dbReference>
<keyword evidence="3" id="KW-1185">Reference proteome</keyword>
<dbReference type="EMBL" id="JAKKZF010000063">
    <property type="protein sequence ID" value="MCG0065088.1"/>
    <property type="molecule type" value="Genomic_DNA"/>
</dbReference>
<name>A0ABS9JHP8_9ACTN</name>
<dbReference type="Proteomes" id="UP001299012">
    <property type="component" value="Unassembled WGS sequence"/>
</dbReference>
<dbReference type="InterPro" id="IPR043129">
    <property type="entry name" value="ATPase_NBD"/>
</dbReference>
<feature type="domain" description="ATPase BadF/BadG/BcrA/BcrD type" evidence="1">
    <location>
        <begin position="7"/>
        <end position="260"/>
    </location>
</feature>
<accession>A0ABS9JHP8</accession>
<evidence type="ECO:0000313" key="3">
    <source>
        <dbReference type="Proteomes" id="UP001299012"/>
    </source>
</evidence>
<protein>
    <submittedName>
        <fullName evidence="2">ATPase</fullName>
    </submittedName>
</protein>
<organism evidence="2 3">
    <name type="scientific">Streptomyces tricolor</name>
    <dbReference type="NCBI Taxonomy" id="68277"/>
    <lineage>
        <taxon>Bacteria</taxon>
        <taxon>Bacillati</taxon>
        <taxon>Actinomycetota</taxon>
        <taxon>Actinomycetes</taxon>
        <taxon>Kitasatosporales</taxon>
        <taxon>Streptomycetaceae</taxon>
        <taxon>Streptomyces</taxon>
        <taxon>Streptomyces violaceoruber group</taxon>
    </lineage>
</organism>
<evidence type="ECO:0000259" key="1">
    <source>
        <dbReference type="Pfam" id="PF01869"/>
    </source>
</evidence>
<dbReference type="PANTHER" id="PTHR43190:SF3">
    <property type="entry name" value="N-ACETYL-D-GLUCOSAMINE KINASE"/>
    <property type="match status" value="1"/>
</dbReference>
<dbReference type="InterPro" id="IPR052519">
    <property type="entry name" value="Euk-type_GlcNAc_Kinase"/>
</dbReference>
<dbReference type="InterPro" id="IPR002731">
    <property type="entry name" value="ATPase_BadF"/>
</dbReference>
<dbReference type="SUPFAM" id="SSF53067">
    <property type="entry name" value="Actin-like ATPase domain"/>
    <property type="match status" value="2"/>
</dbReference>
<dbReference type="RefSeq" id="WP_237481584.1">
    <property type="nucleotide sequence ID" value="NZ_JAKKZF010000063.1"/>
</dbReference>
<dbReference type="Gene3D" id="3.30.420.40">
    <property type="match status" value="2"/>
</dbReference>
<gene>
    <name evidence="2" type="ORF">L0F81_17595</name>
</gene>
<sequence>MTAAVAVDLGKTGCRAVLWDGAGPAHGVHEVPGAPGLAADGGVEAARTAVLAAVLPLLERAPSLRPAAVCVGAAGAAAAPRAARDLADLLLGDLPADEVAVTSDAVTAHAGALGGRPGVVLAIGTGSVAVGIGDDGAYARVGGWGPWLGDEGGGAWIGAAGLRAALRAHDGRGPDTALLAAAIERFGDPDRLPVALGRDGNPARTAASFAPDVARTATAGDSTASAIIRDAATALGETVLAAARRIGGDGLHVAVTGGLTGLGEPLLGPLRSTLAAFPRALLLRPSLGDPLDGSRLLALDARTPHEPHVVRVRRAAPLPTAPPHGRAGMTRSVGHWANSSAHAH</sequence>
<reference evidence="2 3" key="1">
    <citation type="submission" date="2022-01" db="EMBL/GenBank/DDBJ databases">
        <title>Draft Genome Sequences of Seven Type Strains of the Genus Streptomyces.</title>
        <authorList>
            <person name="Aziz S."/>
            <person name="Coretto E."/>
            <person name="Chronakova A."/>
            <person name="Sproer C."/>
            <person name="Huber K."/>
            <person name="Nouioui I."/>
            <person name="Gross H."/>
        </authorList>
    </citation>
    <scope>NUCLEOTIDE SEQUENCE [LARGE SCALE GENOMIC DNA]</scope>
    <source>
        <strain evidence="2 3">DSM 41685</strain>
    </source>
</reference>
<evidence type="ECO:0000313" key="2">
    <source>
        <dbReference type="EMBL" id="MCG0065088.1"/>
    </source>
</evidence>